<keyword evidence="2" id="KW-1185">Reference proteome</keyword>
<evidence type="ECO:0000313" key="1">
    <source>
        <dbReference type="EMBL" id="QTH63177.1"/>
    </source>
</evidence>
<reference evidence="1" key="1">
    <citation type="submission" date="2021-03" db="EMBL/GenBank/DDBJ databases">
        <title>Description of Psychrosphaera ytuae sp. nov. isolated from deep sea sediment of South China Sea.</title>
        <authorList>
            <person name="Zhang J."/>
            <person name="Xu X.-D."/>
        </authorList>
    </citation>
    <scope>NUCLEOTIDE SEQUENCE</scope>
    <source>
        <strain evidence="1">MTZ26</strain>
    </source>
</reference>
<evidence type="ECO:0008006" key="3">
    <source>
        <dbReference type="Google" id="ProtNLM"/>
    </source>
</evidence>
<sequence length="91" mass="10106">MAPSAYADKIHDPTLPKVNLEPVEQSAESEQTDELSLQGVVNKRGIQMAFISGELVKVGDSVREFKVSKINNNNVVLLKSGSQKRLYVYEK</sequence>
<evidence type="ECO:0000313" key="2">
    <source>
        <dbReference type="Proteomes" id="UP000682739"/>
    </source>
</evidence>
<dbReference type="KEGG" id="psym:J1N51_10555"/>
<protein>
    <recommendedName>
        <fullName evidence="3">MSHA biogenesis protein MshK</fullName>
    </recommendedName>
</protein>
<accession>A0A975HHK5</accession>
<dbReference type="EMBL" id="CP072110">
    <property type="protein sequence ID" value="QTH63177.1"/>
    <property type="molecule type" value="Genomic_DNA"/>
</dbReference>
<organism evidence="1 2">
    <name type="scientific">Psychrosphaera ytuae</name>
    <dbReference type="NCBI Taxonomy" id="2820710"/>
    <lineage>
        <taxon>Bacteria</taxon>
        <taxon>Pseudomonadati</taxon>
        <taxon>Pseudomonadota</taxon>
        <taxon>Gammaproteobacteria</taxon>
        <taxon>Alteromonadales</taxon>
        <taxon>Pseudoalteromonadaceae</taxon>
        <taxon>Psychrosphaera</taxon>
    </lineage>
</organism>
<dbReference type="AlphaFoldDB" id="A0A975HHK5"/>
<name>A0A975HHK5_9GAMM</name>
<dbReference type="RefSeq" id="WP_208831133.1">
    <property type="nucleotide sequence ID" value="NZ_CP072110.1"/>
</dbReference>
<proteinExistence type="predicted"/>
<gene>
    <name evidence="1" type="ORF">J1N51_10555</name>
</gene>
<dbReference type="Proteomes" id="UP000682739">
    <property type="component" value="Chromosome"/>
</dbReference>